<evidence type="ECO:0000256" key="1">
    <source>
        <dbReference type="ARBA" id="ARBA00004448"/>
    </source>
</evidence>
<dbReference type="InterPro" id="IPR000701">
    <property type="entry name" value="SuccDH_FuR_B_TM-su"/>
</dbReference>
<evidence type="ECO:0000256" key="10">
    <source>
        <dbReference type="ARBA" id="ARBA00023128"/>
    </source>
</evidence>
<name>A0A0D2CTZ6_9EURO</name>
<evidence type="ECO:0000256" key="7">
    <source>
        <dbReference type="ARBA" id="ARBA00022946"/>
    </source>
</evidence>
<keyword evidence="9" id="KW-0408">Iron</keyword>
<comment type="subcellular location">
    <subcellularLocation>
        <location evidence="1">Mitochondrion inner membrane</location>
        <topology evidence="1">Multi-pass membrane protein</topology>
    </subcellularLocation>
</comment>
<evidence type="ECO:0000256" key="4">
    <source>
        <dbReference type="ARBA" id="ARBA00022692"/>
    </source>
</evidence>
<dbReference type="Pfam" id="PF01127">
    <property type="entry name" value="Sdh_cyt"/>
    <property type="match status" value="1"/>
</dbReference>
<evidence type="ECO:0000256" key="8">
    <source>
        <dbReference type="ARBA" id="ARBA00022989"/>
    </source>
</evidence>
<evidence type="ECO:0000256" key="5">
    <source>
        <dbReference type="ARBA" id="ARBA00022723"/>
    </source>
</evidence>
<evidence type="ECO:0000256" key="3">
    <source>
        <dbReference type="ARBA" id="ARBA00022617"/>
    </source>
</evidence>
<keyword evidence="8 12" id="KW-1133">Transmembrane helix</keyword>
<evidence type="ECO:0000256" key="6">
    <source>
        <dbReference type="ARBA" id="ARBA00022792"/>
    </source>
</evidence>
<feature type="transmembrane region" description="Helical" evidence="12">
    <location>
        <begin position="98"/>
        <end position="119"/>
    </location>
</feature>
<organism evidence="13 14">
    <name type="scientific">Phialophora macrospora</name>
    <dbReference type="NCBI Taxonomy" id="1851006"/>
    <lineage>
        <taxon>Eukaryota</taxon>
        <taxon>Fungi</taxon>
        <taxon>Dikarya</taxon>
        <taxon>Ascomycota</taxon>
        <taxon>Pezizomycotina</taxon>
        <taxon>Eurotiomycetes</taxon>
        <taxon>Chaetothyriomycetidae</taxon>
        <taxon>Chaetothyriales</taxon>
        <taxon>Herpotrichiellaceae</taxon>
        <taxon>Phialophora</taxon>
    </lineage>
</organism>
<proteinExistence type="inferred from homology"/>
<feature type="transmembrane region" description="Helical" evidence="12">
    <location>
        <begin position="173"/>
        <end position="193"/>
    </location>
</feature>
<evidence type="ECO:0000256" key="12">
    <source>
        <dbReference type="SAM" id="Phobius"/>
    </source>
</evidence>
<dbReference type="GO" id="GO:0006121">
    <property type="term" value="P:mitochondrial electron transport, succinate to ubiquinone"/>
    <property type="evidence" value="ECO:0007669"/>
    <property type="project" value="TreeGrafter"/>
</dbReference>
<accession>A0A0D2CTZ6</accession>
<evidence type="ECO:0000256" key="9">
    <source>
        <dbReference type="ARBA" id="ARBA00023004"/>
    </source>
</evidence>
<dbReference type="STRING" id="5601.A0A0D2CTZ6"/>
<dbReference type="InterPro" id="IPR014314">
    <property type="entry name" value="Succ_DH_cytb556"/>
</dbReference>
<dbReference type="InterPro" id="IPR018495">
    <property type="entry name" value="Succ_DH_cyt_bsu_CS"/>
</dbReference>
<dbReference type="NCBIfam" id="TIGR02970">
    <property type="entry name" value="succ_dehyd_cytB"/>
    <property type="match status" value="1"/>
</dbReference>
<dbReference type="Gene3D" id="1.20.1300.10">
    <property type="entry name" value="Fumarate reductase/succinate dehydrogenase, transmembrane subunit"/>
    <property type="match status" value="1"/>
</dbReference>
<keyword evidence="11 12" id="KW-0472">Membrane</keyword>
<evidence type="ECO:0000256" key="2">
    <source>
        <dbReference type="ARBA" id="ARBA00007244"/>
    </source>
</evidence>
<keyword evidence="7" id="KW-0809">Transit peptide</keyword>
<dbReference type="GO" id="GO:0005743">
    <property type="term" value="C:mitochondrial inner membrane"/>
    <property type="evidence" value="ECO:0007669"/>
    <property type="project" value="UniProtKB-SubCell"/>
</dbReference>
<keyword evidence="14" id="KW-1185">Reference proteome</keyword>
<dbReference type="AlphaFoldDB" id="A0A0D2CTZ6"/>
<protein>
    <submittedName>
        <fullName evidence="13">Succinate dehydrogenase, cytochrome b556 subunit</fullName>
    </submittedName>
</protein>
<dbReference type="FunFam" id="1.20.1300.10:FF:000008">
    <property type="entry name" value="Succinate dehydrogenase cytochrome b560 subunit"/>
    <property type="match status" value="1"/>
</dbReference>
<sequence length="194" mass="20931">MSANMFSRRALQLTQRRLLAVNPSTLGKTPLSRLSAPAAIATSQNVQIRPATTSTVSQSTGQEILANQRLNRPISPHLSIYRPQITWYGSALNRITGAVLSSGIYVFGAAYLVAPLFGWHLESASLAASFAAWPIFAKVLFKGAVAFPFTYHGLNGIRHLVWDTGATLTNKQVIYTGWTVVGLSVVSALGLTFL</sequence>
<evidence type="ECO:0000256" key="11">
    <source>
        <dbReference type="ARBA" id="ARBA00023136"/>
    </source>
</evidence>
<dbReference type="Proteomes" id="UP000054266">
    <property type="component" value="Unassembled WGS sequence"/>
</dbReference>
<dbReference type="PROSITE" id="PS01001">
    <property type="entry name" value="SDH_CYT_2"/>
    <property type="match status" value="1"/>
</dbReference>
<evidence type="ECO:0000313" key="13">
    <source>
        <dbReference type="EMBL" id="KIW68671.1"/>
    </source>
</evidence>
<keyword evidence="10" id="KW-0496">Mitochondrion</keyword>
<dbReference type="SUPFAM" id="SSF81343">
    <property type="entry name" value="Fumarate reductase respiratory complex transmembrane subunits"/>
    <property type="match status" value="1"/>
</dbReference>
<keyword evidence="5" id="KW-0479">Metal-binding</keyword>
<dbReference type="PANTHER" id="PTHR10978">
    <property type="entry name" value="SUCCINATE DEHYDROGENASE CYTOCHROME B560 SUBUNIT"/>
    <property type="match status" value="1"/>
</dbReference>
<evidence type="ECO:0000313" key="14">
    <source>
        <dbReference type="Proteomes" id="UP000054266"/>
    </source>
</evidence>
<dbReference type="InterPro" id="IPR034804">
    <property type="entry name" value="SQR/QFR_C/D"/>
</dbReference>
<dbReference type="GO" id="GO:0046872">
    <property type="term" value="F:metal ion binding"/>
    <property type="evidence" value="ECO:0007669"/>
    <property type="project" value="UniProtKB-KW"/>
</dbReference>
<dbReference type="GO" id="GO:0009055">
    <property type="term" value="F:electron transfer activity"/>
    <property type="evidence" value="ECO:0007669"/>
    <property type="project" value="InterPro"/>
</dbReference>
<gene>
    <name evidence="13" type="ORF">PV04_04598</name>
</gene>
<dbReference type="CDD" id="cd03499">
    <property type="entry name" value="SQR_TypeC_SdhC"/>
    <property type="match status" value="1"/>
</dbReference>
<comment type="similarity">
    <text evidence="2">Belongs to the cytochrome b560 family.</text>
</comment>
<dbReference type="HOGENOM" id="CLU_094691_0_2_1"/>
<feature type="transmembrane region" description="Helical" evidence="12">
    <location>
        <begin position="131"/>
        <end position="152"/>
    </location>
</feature>
<keyword evidence="6" id="KW-0999">Mitochondrion inner membrane</keyword>
<keyword evidence="4 12" id="KW-0812">Transmembrane</keyword>
<dbReference type="GO" id="GO:0006099">
    <property type="term" value="P:tricarboxylic acid cycle"/>
    <property type="evidence" value="ECO:0007669"/>
    <property type="project" value="InterPro"/>
</dbReference>
<dbReference type="PANTHER" id="PTHR10978:SF5">
    <property type="entry name" value="SUCCINATE DEHYDROGENASE CYTOCHROME B560 SUBUNIT, MITOCHONDRIAL"/>
    <property type="match status" value="1"/>
</dbReference>
<keyword evidence="3" id="KW-0349">Heme</keyword>
<dbReference type="EMBL" id="KN846958">
    <property type="protein sequence ID" value="KIW68671.1"/>
    <property type="molecule type" value="Genomic_DNA"/>
</dbReference>
<reference evidence="13 14" key="1">
    <citation type="submission" date="2015-01" db="EMBL/GenBank/DDBJ databases">
        <title>The Genome Sequence of Capronia semiimmersa CBS27337.</title>
        <authorList>
            <consortium name="The Broad Institute Genomics Platform"/>
            <person name="Cuomo C."/>
            <person name="de Hoog S."/>
            <person name="Gorbushina A."/>
            <person name="Stielow B."/>
            <person name="Teixiera M."/>
            <person name="Abouelleil A."/>
            <person name="Chapman S.B."/>
            <person name="Priest M."/>
            <person name="Young S.K."/>
            <person name="Wortman J."/>
            <person name="Nusbaum C."/>
            <person name="Birren B."/>
        </authorList>
    </citation>
    <scope>NUCLEOTIDE SEQUENCE [LARGE SCALE GENOMIC DNA]</scope>
    <source>
        <strain evidence="13 14">CBS 27337</strain>
    </source>
</reference>